<organism evidence="1 2">
    <name type="scientific">Streptomyces tsukubensis</name>
    <dbReference type="NCBI Taxonomy" id="83656"/>
    <lineage>
        <taxon>Bacteria</taxon>
        <taxon>Bacillati</taxon>
        <taxon>Actinomycetota</taxon>
        <taxon>Actinomycetes</taxon>
        <taxon>Kitasatosporales</taxon>
        <taxon>Streptomycetaceae</taxon>
        <taxon>Streptomyces</taxon>
    </lineage>
</organism>
<dbReference type="Pfam" id="PF19457">
    <property type="entry name" value="DUF5994"/>
    <property type="match status" value="1"/>
</dbReference>
<protein>
    <submittedName>
        <fullName evidence="1">Uncharacterized protein</fullName>
    </submittedName>
</protein>
<dbReference type="STRING" id="83656.B1H18_33275"/>
<dbReference type="InterPro" id="IPR046036">
    <property type="entry name" value="DUF5994"/>
</dbReference>
<accession>A0A1V3ZZF2</accession>
<evidence type="ECO:0000313" key="1">
    <source>
        <dbReference type="EMBL" id="OON71594.1"/>
    </source>
</evidence>
<name>A0A1V3ZZF2_9ACTN</name>
<sequence length="124" mass="13333">MPHPRQARLRTVPPGGLPVALDGAWWPRTDDLPAELPSLLASVPHGWRGIASASVDGELWQPMPGRVLIGSHVVRLHRARVARDPHTICLLAPGHGRWDLLVVPPGTPPAEAASLMDRTVGGRL</sequence>
<reference evidence="1 2" key="1">
    <citation type="submission" date="2017-02" db="EMBL/GenBank/DDBJ databases">
        <title>Draft Genome Sequence of Streptomyces tsukubaensis F601, a Producer of the immunosuppressant tacrolimus FK506.</title>
        <authorList>
            <person name="Zong G."/>
            <person name="Zhong C."/>
            <person name="Fu J."/>
            <person name="Qin R."/>
            <person name="Cao G."/>
        </authorList>
    </citation>
    <scope>NUCLEOTIDE SEQUENCE [LARGE SCALE GENOMIC DNA]</scope>
    <source>
        <strain evidence="1 2">F601</strain>
    </source>
</reference>
<keyword evidence="2" id="KW-1185">Reference proteome</keyword>
<dbReference type="AlphaFoldDB" id="A0A1V3ZZF2"/>
<proteinExistence type="predicted"/>
<dbReference type="Proteomes" id="UP000190539">
    <property type="component" value="Unassembled WGS sequence"/>
</dbReference>
<dbReference type="EMBL" id="MVFC01000053">
    <property type="protein sequence ID" value="OON71594.1"/>
    <property type="molecule type" value="Genomic_DNA"/>
</dbReference>
<gene>
    <name evidence="1" type="ORF">B1H18_33275</name>
</gene>
<comment type="caution">
    <text evidence="1">The sequence shown here is derived from an EMBL/GenBank/DDBJ whole genome shotgun (WGS) entry which is preliminary data.</text>
</comment>
<dbReference type="OrthoDB" id="3785441at2"/>
<evidence type="ECO:0000313" key="2">
    <source>
        <dbReference type="Proteomes" id="UP000190539"/>
    </source>
</evidence>